<protein>
    <submittedName>
        <fullName evidence="7">Putative aldehyde dehydrogenase DhaS</fullName>
    </submittedName>
</protein>
<feature type="active site" evidence="4">
    <location>
        <position position="263"/>
    </location>
</feature>
<evidence type="ECO:0000256" key="2">
    <source>
        <dbReference type="ARBA" id="ARBA00023002"/>
    </source>
</evidence>
<dbReference type="PROSITE" id="PS00687">
    <property type="entry name" value="ALDEHYDE_DEHYDR_GLU"/>
    <property type="match status" value="1"/>
</dbReference>
<dbReference type="FunFam" id="3.40.605.10:FF:000026">
    <property type="entry name" value="Aldehyde dehydrogenase, putative"/>
    <property type="match status" value="1"/>
</dbReference>
<evidence type="ECO:0000256" key="5">
    <source>
        <dbReference type="RuleBase" id="RU003345"/>
    </source>
</evidence>
<dbReference type="Proteomes" id="UP000321051">
    <property type="component" value="Unassembled WGS sequence"/>
</dbReference>
<dbReference type="Gene3D" id="3.40.605.10">
    <property type="entry name" value="Aldehyde Dehydrogenase, Chain A, domain 1"/>
    <property type="match status" value="1"/>
</dbReference>
<gene>
    <name evidence="7" type="primary">dhaS</name>
    <name evidence="7" type="ORF">MHA01_28330</name>
</gene>
<evidence type="ECO:0000256" key="3">
    <source>
        <dbReference type="ARBA" id="ARBA00023027"/>
    </source>
</evidence>
<evidence type="ECO:0000313" key="8">
    <source>
        <dbReference type="Proteomes" id="UP000321051"/>
    </source>
</evidence>
<dbReference type="GO" id="GO:0016620">
    <property type="term" value="F:oxidoreductase activity, acting on the aldehyde or oxo group of donors, NAD or NADP as acceptor"/>
    <property type="evidence" value="ECO:0007669"/>
    <property type="project" value="InterPro"/>
</dbReference>
<dbReference type="InterPro" id="IPR016161">
    <property type="entry name" value="Ald_DH/histidinol_DH"/>
</dbReference>
<dbReference type="AlphaFoldDB" id="A0A510Y959"/>
<dbReference type="Pfam" id="PF00171">
    <property type="entry name" value="Aldedh"/>
    <property type="match status" value="1"/>
</dbReference>
<keyword evidence="3" id="KW-0520">NAD</keyword>
<feature type="domain" description="Aldehyde dehydrogenase" evidence="6">
    <location>
        <begin position="32"/>
        <end position="485"/>
    </location>
</feature>
<sequence>MEIDVLPEVKDFLKQEQLLFIDGEFQKSVNGSMLPVVNPATEQELCDVHAAEQEDVDAAVKAARRSFESEEWASMDARVRAKLMNNLADLLERDIDILAQLDTLNNGKPLSEMYGSDLPNAIEQFRYYAGWTTKWTGQTIPIAGEFFNYTRHEPVGVAGQIIPWNFPLMMACWKIAPAIAVGCTVVLKPAEQTPLSALYLAKLVQEAGFPKGVINIIPGLGKTAGQALIEHEDVDKIAFTGSSKTGQHIMKMAADTFKRLTLELGGKSPNIIMPDADLDKAIPGVFYGIMANKGEICCAGSRVFVPENQYEDIVDKMVEFAETVNIGSGLDEENVIGPLISKQQFNQVASYIEEGMAEGAEKACGGVLDREGYYIQPTVFKNVTEEMQIAKEEIFGPVVVVLPYTSEEEVIQKANNTPYGLAAGIWTENIRSAHKIAHRLKAGTVWVNSYNLTDPATPFGGFKASGFGREMGSYALNNYTEVKSVWINLEE</sequence>
<dbReference type="OrthoDB" id="9762913at2"/>
<organism evidence="7 8">
    <name type="scientific">Marinococcus halophilus</name>
    <dbReference type="NCBI Taxonomy" id="1371"/>
    <lineage>
        <taxon>Bacteria</taxon>
        <taxon>Bacillati</taxon>
        <taxon>Bacillota</taxon>
        <taxon>Bacilli</taxon>
        <taxon>Bacillales</taxon>
        <taxon>Bacillaceae</taxon>
        <taxon>Marinococcus</taxon>
    </lineage>
</organism>
<dbReference type="Gene3D" id="3.40.309.10">
    <property type="entry name" value="Aldehyde Dehydrogenase, Chain A, domain 2"/>
    <property type="match status" value="1"/>
</dbReference>
<dbReference type="SUPFAM" id="SSF53720">
    <property type="entry name" value="ALDH-like"/>
    <property type="match status" value="1"/>
</dbReference>
<dbReference type="FunFam" id="3.40.309.10:FF:000001">
    <property type="entry name" value="Mitochondrial aldehyde dehydrogenase 2"/>
    <property type="match status" value="1"/>
</dbReference>
<evidence type="ECO:0000259" key="6">
    <source>
        <dbReference type="Pfam" id="PF00171"/>
    </source>
</evidence>
<keyword evidence="2 5" id="KW-0560">Oxidoreductase</keyword>
<dbReference type="InterPro" id="IPR029510">
    <property type="entry name" value="Ald_DH_CS_GLU"/>
</dbReference>
<dbReference type="InterPro" id="IPR015590">
    <property type="entry name" value="Aldehyde_DH_dom"/>
</dbReference>
<comment type="caution">
    <text evidence="7">The sequence shown here is derived from an EMBL/GenBank/DDBJ whole genome shotgun (WGS) entry which is preliminary data.</text>
</comment>
<keyword evidence="8" id="KW-1185">Reference proteome</keyword>
<name>A0A510Y959_MARHA</name>
<evidence type="ECO:0000256" key="1">
    <source>
        <dbReference type="ARBA" id="ARBA00009986"/>
    </source>
</evidence>
<dbReference type="RefSeq" id="WP_094908938.1">
    <property type="nucleotide sequence ID" value="NZ_BJUN01000022.1"/>
</dbReference>
<dbReference type="PANTHER" id="PTHR11699">
    <property type="entry name" value="ALDEHYDE DEHYDROGENASE-RELATED"/>
    <property type="match status" value="1"/>
</dbReference>
<dbReference type="InterPro" id="IPR016163">
    <property type="entry name" value="Ald_DH_C"/>
</dbReference>
<reference evidence="7 8" key="1">
    <citation type="submission" date="2019-07" db="EMBL/GenBank/DDBJ databases">
        <title>Whole genome shotgun sequence of Marinococcus halophilus NBRC 102359.</title>
        <authorList>
            <person name="Hosoyama A."/>
            <person name="Uohara A."/>
            <person name="Ohji S."/>
            <person name="Ichikawa N."/>
        </authorList>
    </citation>
    <scope>NUCLEOTIDE SEQUENCE [LARGE SCALE GENOMIC DNA]</scope>
    <source>
        <strain evidence="7 8">NBRC 102359</strain>
    </source>
</reference>
<dbReference type="GO" id="GO:0019752">
    <property type="term" value="P:carboxylic acid metabolic process"/>
    <property type="evidence" value="ECO:0007669"/>
    <property type="project" value="UniProtKB-ARBA"/>
</dbReference>
<dbReference type="InterPro" id="IPR016162">
    <property type="entry name" value="Ald_DH_N"/>
</dbReference>
<accession>A0A510Y959</accession>
<evidence type="ECO:0000313" key="7">
    <source>
        <dbReference type="EMBL" id="GEK59928.1"/>
    </source>
</evidence>
<dbReference type="EMBL" id="BJUN01000022">
    <property type="protein sequence ID" value="GEK59928.1"/>
    <property type="molecule type" value="Genomic_DNA"/>
</dbReference>
<proteinExistence type="inferred from homology"/>
<comment type="similarity">
    <text evidence="1 5">Belongs to the aldehyde dehydrogenase family.</text>
</comment>
<dbReference type="CDD" id="cd07091">
    <property type="entry name" value="ALDH_F1-2_Ald2-like"/>
    <property type="match status" value="1"/>
</dbReference>
<dbReference type="FunFam" id="3.40.605.10:FF:000011">
    <property type="entry name" value="ALD5p Mitochondrial aldehyde dehydrogenase"/>
    <property type="match status" value="1"/>
</dbReference>
<evidence type="ECO:0000256" key="4">
    <source>
        <dbReference type="PROSITE-ProRule" id="PRU10007"/>
    </source>
</evidence>